<proteinExistence type="predicted"/>
<dbReference type="STRING" id="1147741.A0A0R3S6K3"/>
<dbReference type="AlphaFoldDB" id="A0A0R3S6K3"/>
<organism evidence="1 2">
    <name type="scientific">Elaeophora elaphi</name>
    <dbReference type="NCBI Taxonomy" id="1147741"/>
    <lineage>
        <taxon>Eukaryota</taxon>
        <taxon>Metazoa</taxon>
        <taxon>Ecdysozoa</taxon>
        <taxon>Nematoda</taxon>
        <taxon>Chromadorea</taxon>
        <taxon>Rhabditida</taxon>
        <taxon>Spirurina</taxon>
        <taxon>Spiruromorpha</taxon>
        <taxon>Filarioidea</taxon>
        <taxon>Onchocercidae</taxon>
        <taxon>Elaeophora</taxon>
    </lineage>
</organism>
<sequence length="291" mass="32747">MLRQLLSTTNGSNVEYVSLAAGYSMQTPITSNHSGILDTNNDLNDTTELFSSTYAMLSADSTLSWNVWDEQFSNSANDFTTNEIPMSISSHNFGYPVHTTAPGCSNNIRYQARNATLTDNNYPTNCQGLINGNRLEIQQPVVLASNNDARNICYAQQQKCSENLNQMTQSRFADSNQRMTHTPIATGFSKTVKKCGRKQMTYMACRDVYSSRKSLDGHIERDEKCHEMIGRNHLDQMGGFVESMRICDQGNITNSNGIDPVCPYCDRFISHYKVRICSFSFSSFLDTFLNR</sequence>
<protein>
    <submittedName>
        <fullName evidence="2">C2H2-type domain-containing protein</fullName>
    </submittedName>
</protein>
<evidence type="ECO:0000313" key="2">
    <source>
        <dbReference type="WBParaSite" id="EEL_0001042501-mRNA-1"/>
    </source>
</evidence>
<name>A0A0R3S6K3_9BILA</name>
<accession>A0A0R3S6K3</accession>
<keyword evidence="1" id="KW-1185">Reference proteome</keyword>
<dbReference type="WBParaSite" id="EEL_0001042501-mRNA-1">
    <property type="protein sequence ID" value="EEL_0001042501-mRNA-1"/>
    <property type="gene ID" value="EEL_0001042501"/>
</dbReference>
<reference evidence="2" key="1">
    <citation type="submission" date="2017-02" db="UniProtKB">
        <authorList>
            <consortium name="WormBaseParasite"/>
        </authorList>
    </citation>
    <scope>IDENTIFICATION</scope>
</reference>
<dbReference type="Proteomes" id="UP000050640">
    <property type="component" value="Unplaced"/>
</dbReference>
<evidence type="ECO:0000313" key="1">
    <source>
        <dbReference type="Proteomes" id="UP000050640"/>
    </source>
</evidence>